<comment type="cofactor">
    <cofactor evidence="1">
        <name>Fe(2+)</name>
        <dbReference type="ChEBI" id="CHEBI:29033"/>
    </cofactor>
</comment>
<dbReference type="GO" id="GO:0005506">
    <property type="term" value="F:iron ion binding"/>
    <property type="evidence" value="ECO:0007669"/>
    <property type="project" value="UniProtKB-ARBA"/>
</dbReference>
<keyword evidence="3" id="KW-1185">Reference proteome</keyword>
<dbReference type="PANTHER" id="PTHR20883">
    <property type="entry name" value="PHYTANOYL-COA DIOXYGENASE DOMAIN CONTAINING 1"/>
    <property type="match status" value="1"/>
</dbReference>
<dbReference type="Gene3D" id="2.60.120.620">
    <property type="entry name" value="q2cbj1_9rhob like domain"/>
    <property type="match status" value="1"/>
</dbReference>
<evidence type="ECO:0000313" key="2">
    <source>
        <dbReference type="EMBL" id="MBB3898683.1"/>
    </source>
</evidence>
<dbReference type="GO" id="GO:0016706">
    <property type="term" value="F:2-oxoglutarate-dependent dioxygenase activity"/>
    <property type="evidence" value="ECO:0007669"/>
    <property type="project" value="UniProtKB-ARBA"/>
</dbReference>
<dbReference type="RefSeq" id="WP_184383777.1">
    <property type="nucleotide sequence ID" value="NZ_JACIDJ010000003.1"/>
</dbReference>
<dbReference type="Proteomes" id="UP000553193">
    <property type="component" value="Unassembled WGS sequence"/>
</dbReference>
<reference evidence="2 3" key="1">
    <citation type="submission" date="2020-08" db="EMBL/GenBank/DDBJ databases">
        <title>Genomic Encyclopedia of Type Strains, Phase IV (KMG-IV): sequencing the most valuable type-strain genomes for metagenomic binning, comparative biology and taxonomic classification.</title>
        <authorList>
            <person name="Goeker M."/>
        </authorList>
    </citation>
    <scope>NUCLEOTIDE SEQUENCE [LARGE SCALE GENOMIC DNA]</scope>
    <source>
        <strain evidence="2 3">DSM 19979</strain>
    </source>
</reference>
<dbReference type="Pfam" id="PF05721">
    <property type="entry name" value="PhyH"/>
    <property type="match status" value="1"/>
</dbReference>
<proteinExistence type="predicted"/>
<protein>
    <recommendedName>
        <fullName evidence="4">Phytanoyl-CoA dioxygenase</fullName>
    </recommendedName>
</protein>
<dbReference type="InterPro" id="IPR008775">
    <property type="entry name" value="Phytyl_CoA_dOase-like"/>
</dbReference>
<name>A0A840ADX1_9PROT</name>
<organism evidence="2 3">
    <name type="scientific">Roseococcus suduntuyensis</name>
    <dbReference type="NCBI Taxonomy" id="455361"/>
    <lineage>
        <taxon>Bacteria</taxon>
        <taxon>Pseudomonadati</taxon>
        <taxon>Pseudomonadota</taxon>
        <taxon>Alphaproteobacteria</taxon>
        <taxon>Acetobacterales</taxon>
        <taxon>Roseomonadaceae</taxon>
        <taxon>Roseococcus</taxon>
    </lineage>
</organism>
<dbReference type="EMBL" id="JACIDJ010000003">
    <property type="protein sequence ID" value="MBB3898683.1"/>
    <property type="molecule type" value="Genomic_DNA"/>
</dbReference>
<dbReference type="AlphaFoldDB" id="A0A840ADX1"/>
<evidence type="ECO:0008006" key="4">
    <source>
        <dbReference type="Google" id="ProtNLM"/>
    </source>
</evidence>
<comment type="caution">
    <text evidence="2">The sequence shown here is derived from an EMBL/GenBank/DDBJ whole genome shotgun (WGS) entry which is preliminary data.</text>
</comment>
<accession>A0A840ADX1</accession>
<evidence type="ECO:0000313" key="3">
    <source>
        <dbReference type="Proteomes" id="UP000553193"/>
    </source>
</evidence>
<dbReference type="PANTHER" id="PTHR20883:SF48">
    <property type="entry name" value="ECTOINE DIOXYGENASE"/>
    <property type="match status" value="1"/>
</dbReference>
<dbReference type="SUPFAM" id="SSF51197">
    <property type="entry name" value="Clavaminate synthase-like"/>
    <property type="match status" value="1"/>
</dbReference>
<evidence type="ECO:0000256" key="1">
    <source>
        <dbReference type="ARBA" id="ARBA00001954"/>
    </source>
</evidence>
<sequence length="293" mass="32169">MLFAITAEAPMPKHLDDAAIAQYRRDGYVTPLTACSPEQAEAWHQHVLRCCAEATRASSEAGIRQPSTRVKPYLLFPWAAEIVRHPAILDAVEDLIGPDILVFHTTLWWKPAHSEGFVPWHQDSTYFGLAPHEHVTAWLALTPSTEEAGCVTILPGSHRHGQLPHADRKDPRVMLSRGQSVAVEVEPRAAVPIPLQPGQFSLHDTLALHASQPNRAAHDRIGLGISYIPARVRHVGPTRLSATLVRGQDTHGHFDLEPTPRAEADAAARAVHADSIGRFWTASESIPEMSLAH</sequence>
<gene>
    <name evidence="2" type="ORF">GGQ83_002126</name>
</gene>